<keyword evidence="3" id="KW-1133">Transmembrane helix</keyword>
<feature type="domain" description="Translocation and assembly module TamB C-terminal" evidence="6">
    <location>
        <begin position="1009"/>
        <end position="1426"/>
    </location>
</feature>
<dbReference type="GO" id="GO:0009306">
    <property type="term" value="P:protein secretion"/>
    <property type="evidence" value="ECO:0007669"/>
    <property type="project" value="InterPro"/>
</dbReference>
<evidence type="ECO:0000256" key="3">
    <source>
        <dbReference type="ARBA" id="ARBA00022989"/>
    </source>
</evidence>
<gene>
    <name evidence="7" type="ORF">SAMN04487988_101337</name>
</gene>
<reference evidence="8" key="1">
    <citation type="submission" date="2016-10" db="EMBL/GenBank/DDBJ databases">
        <authorList>
            <person name="Varghese N."/>
            <person name="Submissions S."/>
        </authorList>
    </citation>
    <scope>NUCLEOTIDE SEQUENCE [LARGE SCALE GENOMIC DNA]</scope>
    <source>
        <strain evidence="8">DSM 19315</strain>
    </source>
</reference>
<feature type="coiled-coil region" evidence="5">
    <location>
        <begin position="1455"/>
        <end position="1485"/>
    </location>
</feature>
<dbReference type="Proteomes" id="UP000199642">
    <property type="component" value="Unassembled WGS sequence"/>
</dbReference>
<evidence type="ECO:0000259" key="6">
    <source>
        <dbReference type="Pfam" id="PF04357"/>
    </source>
</evidence>
<evidence type="ECO:0000256" key="2">
    <source>
        <dbReference type="ARBA" id="ARBA00022692"/>
    </source>
</evidence>
<keyword evidence="4" id="KW-0472">Membrane</keyword>
<proteinExistence type="predicted"/>
<dbReference type="PANTHER" id="PTHR36985">
    <property type="entry name" value="TRANSLOCATION AND ASSEMBLY MODULE SUBUNIT TAMB"/>
    <property type="match status" value="1"/>
</dbReference>
<evidence type="ECO:0000313" key="7">
    <source>
        <dbReference type="EMBL" id="SFG08069.1"/>
    </source>
</evidence>
<dbReference type="PANTHER" id="PTHR36985:SF1">
    <property type="entry name" value="TRANSLOCATION AND ASSEMBLY MODULE SUBUNIT TAMB"/>
    <property type="match status" value="1"/>
</dbReference>
<comment type="subcellular location">
    <subcellularLocation>
        <location evidence="1">Membrane</location>
        <topology evidence="1">Single-pass membrane protein</topology>
    </subcellularLocation>
</comment>
<keyword evidence="2" id="KW-0812">Transmembrane</keyword>
<evidence type="ECO:0000256" key="4">
    <source>
        <dbReference type="ARBA" id="ARBA00023136"/>
    </source>
</evidence>
<dbReference type="InterPro" id="IPR007452">
    <property type="entry name" value="TamB_C"/>
</dbReference>
<feature type="domain" description="Translocation and assembly module TamB C-terminal" evidence="6">
    <location>
        <begin position="909"/>
        <end position="995"/>
    </location>
</feature>
<organism evidence="7 8">
    <name type="scientific">Algoriphagus hitonicola</name>
    <dbReference type="NCBI Taxonomy" id="435880"/>
    <lineage>
        <taxon>Bacteria</taxon>
        <taxon>Pseudomonadati</taxon>
        <taxon>Bacteroidota</taxon>
        <taxon>Cytophagia</taxon>
        <taxon>Cytophagales</taxon>
        <taxon>Cyclobacteriaceae</taxon>
        <taxon>Algoriphagus</taxon>
    </lineage>
</organism>
<dbReference type="EMBL" id="FOPC01000001">
    <property type="protein sequence ID" value="SFG08069.1"/>
    <property type="molecule type" value="Genomic_DNA"/>
</dbReference>
<protein>
    <recommendedName>
        <fullName evidence="6">Translocation and assembly module TamB C-terminal domain-containing protein</fullName>
    </recommendedName>
</protein>
<keyword evidence="5" id="KW-0175">Coiled coil</keyword>
<evidence type="ECO:0000313" key="8">
    <source>
        <dbReference type="Proteomes" id="UP000199642"/>
    </source>
</evidence>
<dbReference type="GO" id="GO:0005886">
    <property type="term" value="C:plasma membrane"/>
    <property type="evidence" value="ECO:0007669"/>
    <property type="project" value="InterPro"/>
</dbReference>
<dbReference type="Pfam" id="PF04357">
    <property type="entry name" value="TamB"/>
    <property type="match status" value="2"/>
</dbReference>
<evidence type="ECO:0000256" key="1">
    <source>
        <dbReference type="ARBA" id="ARBA00004167"/>
    </source>
</evidence>
<name>A0A1I2NZ12_9BACT</name>
<sequence>MLWGIATLFLTIILIAGLLQTETVQNWAIDQITGYLNKNSDFKTRIDRVAINWWDAISISQLEIKDHQDSTMIFAESAFIDFEVNSLLSGSGPKLDEVRIEEATIQLLTHSGDSAMNINRWIKELSSLFGSSNSSGGGRFSIGKLELRESAFTLANYNADTIPTGLDYNHMRFREIEASASDFYVEGDEIGIDIELLAGIESNSGLEIKEFTTDLTYNSELLEFDQLNLITNKSSIKNFLRLEYASAAAFSDFINKVVVIADFDETSIGLQDLRFFVPDLPDIEDNIVLSGKVSGPLSDIRSEELLIRLGRRTEIFGAFRVDGLPDVENTYLNLSLKNSTIQAQDLAPYLSEDIQKEIRKLNIIRLNADFAGLPTRFTTNGEFRTSIGDLEGRVNYDLKDGVNQIVSKVVIRELDLGVLIDNPELLQRLSLEGNVNITGNNRDNLLLDLDAKIAHIGILGYDYKDIETTATYGLDLFEGDLQIDDPNLQLLANGSIDLREDSEAINLELTLDSANLDQLKLAQEKTFVKGKIEMDTEGINIDDLTGIARFTDIAMGYKDRYLELGDFYFQSLFAGGTRTMSLNSDYVVAGASGQFQLEQMAKDLPFLLQQYLSIITKEEPPVADLEEYFSVPYNLDLNVRLIDINPLLDLFQPDYQISKNTVIEGAFYQTEENTIFNFFTSIDTLQYQENMARDVNIDFNTSKIINSEDILASFYIYSKEQHIGRELDFSNFGFEAIWNENALNLEFALDQDSTMSSARVDAVAEFSQNDTKISFQPSELVVLDRNWNFDSLNLITLRQGEIAFENVRILSGKEEIDLEGTYGENVKDSLNLSIQNVNVDLFNTFTAQEYEGTSDGNIYLRTSESGETQLDLEFEIKDFLINQLPIGNIQTTAQLFENQLKVNFENYLNGNRTIQMAGDIGLEEFDFNLDGELRGAELGSFEPFLSNYLSEMGGTVTGDLRLRGNASQPELTGRGDVNQGKFRIKFLNTPYQLDGSMIFDPGQINFSQLTLKDVNGNTASLNGGLTYQGLNDIILDIDSRMNNFQVLNTTDRDNETFYGDAFVTGTLDIEGSTSNLDITARATSQPNTRIFIPLTSSDDQTSEDFIHFINVQDTARIQEISEDVNRLDIENVRMNFILDITPDAYAEIIIDPRTEEKISGRGRGVLTMNIDTQGLFTLSGTYEITEAMYNFSLYNVLRKEFAVEPGGRITWYGNPYEGVMDLTAKYTEQVSIQPLVARTSVSEQESSLTRRRFPVDVIMNLNGELLSPEFDFGFDFSQFPSSGEIQTAISAFQSRIANDEQEMNRQVFSVIMTRSFSPEGQFAGVNSFSNSLGQLLSSQLNSFLGQVDKNLEVNIDLASLDQDALETFQLSVAYTFLDGRLRVSRDGGFTGNNGQADAASIIGDWQAEYMITEDGVYRLRVFNRNNFNTFTSLSLSRNVATYGVSLSQNISFNSFSELFRKITQKEEEEDDLREDSDNYLRYKEEDWKPVKLDNIEERLDKLHQKKETKVLPKEKNN</sequence>
<accession>A0A1I2NZ12</accession>
<dbReference type="STRING" id="435880.SAMN04487988_101337"/>
<dbReference type="RefSeq" id="WP_245752887.1">
    <property type="nucleotide sequence ID" value="NZ_FOPC01000001.1"/>
</dbReference>
<evidence type="ECO:0000256" key="5">
    <source>
        <dbReference type="SAM" id="Coils"/>
    </source>
</evidence>
<keyword evidence="8" id="KW-1185">Reference proteome</keyword>